<feature type="region of interest" description="Disordered" evidence="1">
    <location>
        <begin position="84"/>
        <end position="125"/>
    </location>
</feature>
<organism evidence="2 3">
    <name type="scientific">Aldrovandia affinis</name>
    <dbReference type="NCBI Taxonomy" id="143900"/>
    <lineage>
        <taxon>Eukaryota</taxon>
        <taxon>Metazoa</taxon>
        <taxon>Chordata</taxon>
        <taxon>Craniata</taxon>
        <taxon>Vertebrata</taxon>
        <taxon>Euteleostomi</taxon>
        <taxon>Actinopterygii</taxon>
        <taxon>Neopterygii</taxon>
        <taxon>Teleostei</taxon>
        <taxon>Notacanthiformes</taxon>
        <taxon>Halosauridae</taxon>
        <taxon>Aldrovandia</taxon>
    </lineage>
</organism>
<dbReference type="AlphaFoldDB" id="A0AAD7TDK9"/>
<keyword evidence="3" id="KW-1185">Reference proteome</keyword>
<comment type="caution">
    <text evidence="2">The sequence shown here is derived from an EMBL/GenBank/DDBJ whole genome shotgun (WGS) entry which is preliminary data.</text>
</comment>
<name>A0AAD7TDK9_9TELE</name>
<protein>
    <submittedName>
        <fullName evidence="2">Uncharacterized protein</fullName>
    </submittedName>
</protein>
<sequence length="125" mass="13797">MQGSFLYLRTKMETFKTAPQIQDQTRLVRARGRFWGVSEALSSNLLGCSVGLATAISEKRYAVAPPRLQKRTAVIASDWHLSSHKTGSADKAPLLRGQQPGANQQNIKHGHPESPYFCSSPTLLF</sequence>
<proteinExistence type="predicted"/>
<evidence type="ECO:0000313" key="2">
    <source>
        <dbReference type="EMBL" id="KAJ8418915.1"/>
    </source>
</evidence>
<evidence type="ECO:0000256" key="1">
    <source>
        <dbReference type="SAM" id="MobiDB-lite"/>
    </source>
</evidence>
<dbReference type="EMBL" id="JAINUG010000001">
    <property type="protein sequence ID" value="KAJ8418915.1"/>
    <property type="molecule type" value="Genomic_DNA"/>
</dbReference>
<accession>A0AAD7TDK9</accession>
<reference evidence="2" key="1">
    <citation type="journal article" date="2023" name="Science">
        <title>Genome structures resolve the early diversification of teleost fishes.</title>
        <authorList>
            <person name="Parey E."/>
            <person name="Louis A."/>
            <person name="Montfort J."/>
            <person name="Bouchez O."/>
            <person name="Roques C."/>
            <person name="Iampietro C."/>
            <person name="Lluch J."/>
            <person name="Castinel A."/>
            <person name="Donnadieu C."/>
            <person name="Desvignes T."/>
            <person name="Floi Bucao C."/>
            <person name="Jouanno E."/>
            <person name="Wen M."/>
            <person name="Mejri S."/>
            <person name="Dirks R."/>
            <person name="Jansen H."/>
            <person name="Henkel C."/>
            <person name="Chen W.J."/>
            <person name="Zahm M."/>
            <person name="Cabau C."/>
            <person name="Klopp C."/>
            <person name="Thompson A.W."/>
            <person name="Robinson-Rechavi M."/>
            <person name="Braasch I."/>
            <person name="Lecointre G."/>
            <person name="Bobe J."/>
            <person name="Postlethwait J.H."/>
            <person name="Berthelot C."/>
            <person name="Roest Crollius H."/>
            <person name="Guiguen Y."/>
        </authorList>
    </citation>
    <scope>NUCLEOTIDE SEQUENCE</scope>
    <source>
        <strain evidence="2">NC1722</strain>
    </source>
</reference>
<evidence type="ECO:0000313" key="3">
    <source>
        <dbReference type="Proteomes" id="UP001221898"/>
    </source>
</evidence>
<dbReference type="Proteomes" id="UP001221898">
    <property type="component" value="Unassembled WGS sequence"/>
</dbReference>
<gene>
    <name evidence="2" type="ORF">AAFF_G00004140</name>
</gene>